<name>A0A9C6X3N3_FRAOC</name>
<dbReference type="InterPro" id="IPR003915">
    <property type="entry name" value="PKD_2"/>
</dbReference>
<comment type="similarity">
    <text evidence="2">Belongs to the polycystin family.</text>
</comment>
<feature type="domain" description="Polycystin" evidence="9">
    <location>
        <begin position="2"/>
        <end position="43"/>
    </location>
</feature>
<comment type="subcellular location">
    <subcellularLocation>
        <location evidence="1">Membrane</location>
        <topology evidence="1">Multi-pass membrane protein</topology>
    </subcellularLocation>
</comment>
<evidence type="ECO:0000256" key="4">
    <source>
        <dbReference type="ARBA" id="ARBA00022989"/>
    </source>
</evidence>
<dbReference type="GeneID" id="113203766"/>
<keyword evidence="3 7" id="KW-0812">Transmembrane</keyword>
<evidence type="ECO:0000313" key="10">
    <source>
        <dbReference type="Proteomes" id="UP000504606"/>
    </source>
</evidence>
<evidence type="ECO:0000256" key="5">
    <source>
        <dbReference type="ARBA" id="ARBA00023136"/>
    </source>
</evidence>
<evidence type="ECO:0000256" key="6">
    <source>
        <dbReference type="ARBA" id="ARBA00023180"/>
    </source>
</evidence>
<dbReference type="Proteomes" id="UP000504606">
    <property type="component" value="Unplaced"/>
</dbReference>
<keyword evidence="10" id="KW-1185">Reference proteome</keyword>
<feature type="transmembrane region" description="Helical" evidence="7">
    <location>
        <begin position="177"/>
        <end position="199"/>
    </location>
</feature>
<gene>
    <name evidence="11" type="primary">LOC113203766</name>
</gene>
<evidence type="ECO:0000256" key="3">
    <source>
        <dbReference type="ARBA" id="ARBA00022692"/>
    </source>
</evidence>
<evidence type="ECO:0000256" key="1">
    <source>
        <dbReference type="ARBA" id="ARBA00004141"/>
    </source>
</evidence>
<feature type="transmembrane region" description="Helical" evidence="7">
    <location>
        <begin position="239"/>
        <end position="260"/>
    </location>
</feature>
<keyword evidence="6" id="KW-0325">Glycoprotein</keyword>
<evidence type="ECO:0000256" key="7">
    <source>
        <dbReference type="SAM" id="Phobius"/>
    </source>
</evidence>
<evidence type="ECO:0000256" key="2">
    <source>
        <dbReference type="ARBA" id="ARBA00007200"/>
    </source>
</evidence>
<dbReference type="Gene3D" id="1.10.287.70">
    <property type="match status" value="1"/>
</dbReference>
<keyword evidence="5 7" id="KW-0472">Membrane</keyword>
<reference evidence="11" key="1">
    <citation type="submission" date="2025-08" db="UniProtKB">
        <authorList>
            <consortium name="RefSeq"/>
        </authorList>
    </citation>
    <scope>IDENTIFICATION</scope>
    <source>
        <tissue evidence="11">Whole organism</tissue>
    </source>
</reference>
<protein>
    <submittedName>
        <fullName evidence="11">Polycystic kidney disease 2-like 1 protein isoform X2</fullName>
    </submittedName>
</protein>
<dbReference type="PANTHER" id="PTHR10877">
    <property type="entry name" value="POLYCYSTIN FAMILY MEMBER"/>
    <property type="match status" value="1"/>
</dbReference>
<evidence type="ECO:0000313" key="11">
    <source>
        <dbReference type="RefSeq" id="XP_052128553.1"/>
    </source>
</evidence>
<dbReference type="AlphaFoldDB" id="A0A9C6X3N3"/>
<dbReference type="FunFam" id="1.10.287.70:FF:000086">
    <property type="entry name" value="Polycystic kidney disease 2"/>
    <property type="match status" value="1"/>
</dbReference>
<dbReference type="InterPro" id="IPR046791">
    <property type="entry name" value="Polycystin_dom"/>
</dbReference>
<keyword evidence="4 7" id="KW-1133">Transmembrane helix</keyword>
<dbReference type="Pfam" id="PF08016">
    <property type="entry name" value="PKD_channel"/>
    <property type="match status" value="1"/>
</dbReference>
<dbReference type="RefSeq" id="XP_052128553.1">
    <property type="nucleotide sequence ID" value="XM_052272593.1"/>
</dbReference>
<dbReference type="InterPro" id="IPR013122">
    <property type="entry name" value="PKD1_2_channel"/>
</dbReference>
<dbReference type="PRINTS" id="PR01433">
    <property type="entry name" value="POLYCYSTIN2"/>
</dbReference>
<accession>A0A9C6X3N3</accession>
<feature type="domain" description="Polycystin cation channel PKD1/PKD2" evidence="8">
    <location>
        <begin position="100"/>
        <end position="266"/>
    </location>
</feature>
<dbReference type="Pfam" id="PF20519">
    <property type="entry name" value="Polycystin_dom"/>
    <property type="match status" value="1"/>
</dbReference>
<proteinExistence type="inferred from homology"/>
<feature type="transmembrane region" description="Helical" evidence="7">
    <location>
        <begin position="139"/>
        <end position="156"/>
    </location>
</feature>
<evidence type="ECO:0000259" key="8">
    <source>
        <dbReference type="Pfam" id="PF08016"/>
    </source>
</evidence>
<dbReference type="GO" id="GO:0016020">
    <property type="term" value="C:membrane"/>
    <property type="evidence" value="ECO:0007669"/>
    <property type="project" value="UniProtKB-SubCell"/>
</dbReference>
<organism evidence="10 11">
    <name type="scientific">Frankliniella occidentalis</name>
    <name type="common">Western flower thrips</name>
    <name type="synonym">Euthrips occidentalis</name>
    <dbReference type="NCBI Taxonomy" id="133901"/>
    <lineage>
        <taxon>Eukaryota</taxon>
        <taxon>Metazoa</taxon>
        <taxon>Ecdysozoa</taxon>
        <taxon>Arthropoda</taxon>
        <taxon>Hexapoda</taxon>
        <taxon>Insecta</taxon>
        <taxon>Pterygota</taxon>
        <taxon>Neoptera</taxon>
        <taxon>Paraneoptera</taxon>
        <taxon>Thysanoptera</taxon>
        <taxon>Terebrantia</taxon>
        <taxon>Thripoidea</taxon>
        <taxon>Thripidae</taxon>
        <taxon>Frankliniella</taxon>
    </lineage>
</organism>
<feature type="transmembrane region" description="Helical" evidence="7">
    <location>
        <begin position="89"/>
        <end position="106"/>
    </location>
</feature>
<sequence length="404" mass="46307">MLFVDINLYNPDQNVFVLVNLYIEIPPTAGLLPRVSVNTLKLLQDEHCQVTSQVLLLVLSLWTGLMQAAELAACGWWDYVTGIAHDMHLTATVVGVVVSIMGIVRNCRSLDPDSDRALAALRSDEFVDLLTERYSYDEYRYVVILLLFLSCGRLLFLSDFGRHSKLTSTLYRSLPNMVSFSFMFAILMCSFSMLAYLVFGTDLYVFRTFRNSLFVLIEVITGQLDYQSLATTNRFLGPLFYMAFIFFVVFVLYNMFIVILNDTYYVVREEAAAAEEVEMYEVAPFIKNCLRNLWGCLHLPVTLPKRRRPPRKVVQMRTLRTLLLDCKVPRKAVANFMWQVSRTGGSRHVDKEQAAQLAAAATEGMWKEPAGWEHFRDLWSRLGEVERCTRTLSEALDGLLEDLR</sequence>
<dbReference type="OrthoDB" id="444119at2759"/>
<feature type="transmembrane region" description="Helical" evidence="7">
    <location>
        <begin position="54"/>
        <end position="77"/>
    </location>
</feature>
<dbReference type="PANTHER" id="PTHR10877:SF183">
    <property type="entry name" value="AT14535P-RELATED"/>
    <property type="match status" value="1"/>
</dbReference>
<dbReference type="GO" id="GO:0005509">
    <property type="term" value="F:calcium ion binding"/>
    <property type="evidence" value="ECO:0007669"/>
    <property type="project" value="InterPro"/>
</dbReference>
<evidence type="ECO:0000259" key="9">
    <source>
        <dbReference type="Pfam" id="PF20519"/>
    </source>
</evidence>
<dbReference type="InterPro" id="IPR051223">
    <property type="entry name" value="Polycystin"/>
</dbReference>